<dbReference type="AlphaFoldDB" id="Q2W108"/>
<dbReference type="EMBL" id="AP007255">
    <property type="protein sequence ID" value="BAE52467.1"/>
    <property type="molecule type" value="Genomic_DNA"/>
</dbReference>
<dbReference type="HOGENOM" id="CLU_1545787_0_0_5"/>
<keyword evidence="2" id="KW-1185">Reference proteome</keyword>
<sequence length="173" mass="18252">MTPALVHLHPTLAELCIAALMEAADGIEAANDTAAFKDALNANFRVWLVVRECGVGNGWAVPTSRDAEFVIHGSSGQGRGVNDDDIGAIIPINRRVAHGLAAGGDIARIRTRAVLAYREGGGGGGFAPWMVGQIYKKGRLRSAFDPTSEHGRLRPIIRAAAVSFICEAEQPGP</sequence>
<evidence type="ECO:0000313" key="2">
    <source>
        <dbReference type="Proteomes" id="UP000007058"/>
    </source>
</evidence>
<dbReference type="KEGG" id="mag:amb3663"/>
<proteinExistence type="predicted"/>
<accession>Q2W108</accession>
<dbReference type="RefSeq" id="WP_011386021.1">
    <property type="nucleotide sequence ID" value="NC_007626.1"/>
</dbReference>
<dbReference type="STRING" id="342108.amb3663"/>
<name>Q2W108_PARM1</name>
<dbReference type="OrthoDB" id="7347412at2"/>
<dbReference type="Proteomes" id="UP000007058">
    <property type="component" value="Chromosome"/>
</dbReference>
<protein>
    <submittedName>
        <fullName evidence="1">Uncharacterized protein</fullName>
    </submittedName>
</protein>
<reference evidence="1 2" key="1">
    <citation type="journal article" date="2005" name="DNA Res.">
        <title>Complete genome sequence of the facultative anaerobic magnetotactic bacterium Magnetospirillum sp. strain AMB-1.</title>
        <authorList>
            <person name="Matsunaga T."/>
            <person name="Okamura Y."/>
            <person name="Fukuda Y."/>
            <person name="Wahyudi A.T."/>
            <person name="Murase Y."/>
            <person name="Takeyama H."/>
        </authorList>
    </citation>
    <scope>NUCLEOTIDE SEQUENCE [LARGE SCALE GENOMIC DNA]</scope>
    <source>
        <strain evidence="2">ATCC 700264 / AMB-1</strain>
    </source>
</reference>
<organism evidence="1 2">
    <name type="scientific">Paramagnetospirillum magneticum (strain ATCC 700264 / AMB-1)</name>
    <name type="common">Magnetospirillum magneticum</name>
    <dbReference type="NCBI Taxonomy" id="342108"/>
    <lineage>
        <taxon>Bacteria</taxon>
        <taxon>Pseudomonadati</taxon>
        <taxon>Pseudomonadota</taxon>
        <taxon>Alphaproteobacteria</taxon>
        <taxon>Rhodospirillales</taxon>
        <taxon>Magnetospirillaceae</taxon>
        <taxon>Paramagnetospirillum</taxon>
    </lineage>
</organism>
<gene>
    <name evidence="1" type="ordered locus">amb3663</name>
</gene>
<evidence type="ECO:0000313" key="1">
    <source>
        <dbReference type="EMBL" id="BAE52467.1"/>
    </source>
</evidence>